<dbReference type="Proteomes" id="UP001156856">
    <property type="component" value="Unassembled WGS sequence"/>
</dbReference>
<comment type="caution">
    <text evidence="1">The sequence shown here is derived from an EMBL/GenBank/DDBJ whole genome shotgun (WGS) entry which is preliminary data.</text>
</comment>
<reference evidence="2" key="1">
    <citation type="journal article" date="2014" name="Int. J. Syst. Evol. Microbiol.">
        <title>Complete genome of a new Firmicutes species belonging to the dominant human colonic microbiota ('Ruminococcus bicirculans') reveals two chromosomes and a selective capacity to utilize plant glucans.</title>
        <authorList>
            <consortium name="NISC Comparative Sequencing Program"/>
            <person name="Wegmann U."/>
            <person name="Louis P."/>
            <person name="Goesmann A."/>
            <person name="Henrissat B."/>
            <person name="Duncan S.H."/>
            <person name="Flint H.J."/>
        </authorList>
    </citation>
    <scope>NUCLEOTIDE SEQUENCE</scope>
    <source>
        <strain evidence="2">NBRC 107715</strain>
    </source>
</reference>
<evidence type="ECO:0000313" key="1">
    <source>
        <dbReference type="EMBL" id="GEP03707.1"/>
    </source>
</evidence>
<reference evidence="2" key="4">
    <citation type="submission" date="2023-01" db="EMBL/GenBank/DDBJ databases">
        <title>Draft genome sequence of Methylobacterium oxalidis strain NBRC 107715.</title>
        <authorList>
            <person name="Sun Q."/>
            <person name="Mori K."/>
        </authorList>
    </citation>
    <scope>NUCLEOTIDE SEQUENCE</scope>
    <source>
        <strain evidence="2">NBRC 107715</strain>
    </source>
</reference>
<sequence>MRGGYTYSEPPEGAVTCMTCGRMAIGISRAEAERRVEAANANRRPGDARPPITVAYFSCCMRPRYRLARLGDCPDGATYSSVLCERLDEGG</sequence>
<evidence type="ECO:0000313" key="3">
    <source>
        <dbReference type="Proteomes" id="UP000321960"/>
    </source>
</evidence>
<keyword evidence="4" id="KW-1185">Reference proteome</keyword>
<accession>A0A512J1A0</accession>
<evidence type="ECO:0000313" key="4">
    <source>
        <dbReference type="Proteomes" id="UP001156856"/>
    </source>
</evidence>
<reference evidence="4" key="2">
    <citation type="journal article" date="2019" name="Int. J. Syst. Evol. Microbiol.">
        <title>The Global Catalogue of Microorganisms (GCM) 10K type strain sequencing project: providing services to taxonomists for standard genome sequencing and annotation.</title>
        <authorList>
            <consortium name="The Broad Institute Genomics Platform"/>
            <consortium name="The Broad Institute Genome Sequencing Center for Infectious Disease"/>
            <person name="Wu L."/>
            <person name="Ma J."/>
        </authorList>
    </citation>
    <scope>NUCLEOTIDE SEQUENCE [LARGE SCALE GENOMIC DNA]</scope>
    <source>
        <strain evidence="4">NBRC 107715</strain>
    </source>
</reference>
<dbReference type="AlphaFoldDB" id="A0A512J1A0"/>
<organism evidence="1 3">
    <name type="scientific">Methylobacterium oxalidis</name>
    <dbReference type="NCBI Taxonomy" id="944322"/>
    <lineage>
        <taxon>Bacteria</taxon>
        <taxon>Pseudomonadati</taxon>
        <taxon>Pseudomonadota</taxon>
        <taxon>Alphaproteobacteria</taxon>
        <taxon>Hyphomicrobiales</taxon>
        <taxon>Methylobacteriaceae</taxon>
        <taxon>Methylobacterium</taxon>
    </lineage>
</organism>
<reference evidence="1 3" key="3">
    <citation type="submission" date="2019-07" db="EMBL/GenBank/DDBJ databases">
        <title>Whole genome shotgun sequence of Methylobacterium oxalidis NBRC 107715.</title>
        <authorList>
            <person name="Hosoyama A."/>
            <person name="Uohara A."/>
            <person name="Ohji S."/>
            <person name="Ichikawa N."/>
        </authorList>
    </citation>
    <scope>NUCLEOTIDE SEQUENCE [LARGE SCALE GENOMIC DNA]</scope>
    <source>
        <strain evidence="1 3">NBRC 107715</strain>
    </source>
</reference>
<dbReference type="OrthoDB" id="7996590at2"/>
<dbReference type="EMBL" id="BJZU01000028">
    <property type="protein sequence ID" value="GEP03707.1"/>
    <property type="molecule type" value="Genomic_DNA"/>
</dbReference>
<gene>
    <name evidence="2" type="ORF">GCM10007888_06720</name>
    <name evidence="1" type="ORF">MOX02_17450</name>
</gene>
<evidence type="ECO:0000313" key="2">
    <source>
        <dbReference type="EMBL" id="GLS62291.1"/>
    </source>
</evidence>
<dbReference type="Proteomes" id="UP000321960">
    <property type="component" value="Unassembled WGS sequence"/>
</dbReference>
<dbReference type="EMBL" id="BSPK01000008">
    <property type="protein sequence ID" value="GLS62291.1"/>
    <property type="molecule type" value="Genomic_DNA"/>
</dbReference>
<name>A0A512J1A0_9HYPH</name>
<protein>
    <submittedName>
        <fullName evidence="1">Uncharacterized protein</fullName>
    </submittedName>
</protein>
<proteinExistence type="predicted"/>